<evidence type="ECO:0000313" key="1">
    <source>
        <dbReference type="EMBL" id="KAF1992775.1"/>
    </source>
</evidence>
<evidence type="ECO:0000313" key="2">
    <source>
        <dbReference type="Proteomes" id="UP000799779"/>
    </source>
</evidence>
<reference evidence="1" key="1">
    <citation type="journal article" date="2020" name="Stud. Mycol.">
        <title>101 Dothideomycetes genomes: a test case for predicting lifestyles and emergence of pathogens.</title>
        <authorList>
            <person name="Haridas S."/>
            <person name="Albert R."/>
            <person name="Binder M."/>
            <person name="Bloem J."/>
            <person name="Labutti K."/>
            <person name="Salamov A."/>
            <person name="Andreopoulos B."/>
            <person name="Baker S."/>
            <person name="Barry K."/>
            <person name="Bills G."/>
            <person name="Bluhm B."/>
            <person name="Cannon C."/>
            <person name="Castanera R."/>
            <person name="Culley D."/>
            <person name="Daum C."/>
            <person name="Ezra D."/>
            <person name="Gonzalez J."/>
            <person name="Henrissat B."/>
            <person name="Kuo A."/>
            <person name="Liang C."/>
            <person name="Lipzen A."/>
            <person name="Lutzoni F."/>
            <person name="Magnuson J."/>
            <person name="Mondo S."/>
            <person name="Nolan M."/>
            <person name="Ohm R."/>
            <person name="Pangilinan J."/>
            <person name="Park H.-J."/>
            <person name="Ramirez L."/>
            <person name="Alfaro M."/>
            <person name="Sun H."/>
            <person name="Tritt A."/>
            <person name="Yoshinaga Y."/>
            <person name="Zwiers L.-H."/>
            <person name="Turgeon B."/>
            <person name="Goodwin S."/>
            <person name="Spatafora J."/>
            <person name="Crous P."/>
            <person name="Grigoriev I."/>
        </authorList>
    </citation>
    <scope>NUCLEOTIDE SEQUENCE</scope>
    <source>
        <strain evidence="1">CBS 123094</strain>
    </source>
</reference>
<dbReference type="EMBL" id="ML977801">
    <property type="protein sequence ID" value="KAF1992775.1"/>
    <property type="molecule type" value="Genomic_DNA"/>
</dbReference>
<protein>
    <submittedName>
        <fullName evidence="1">Uncharacterized protein</fullName>
    </submittedName>
</protein>
<keyword evidence="2" id="KW-1185">Reference proteome</keyword>
<sequence length="176" mass="19779">MHLHSKKRSAVASTAVLKSTQDLQIGKYGGLERRGDRNEDIRVHDARQPFQCQACLSSSPRTSRSIFIGFTRQHLPFGSSRAAVGDSSSLMYHSLYEGTSKLSLPPHRDRSDQEPFRYPASDFLRSFISTSATISATQPGLTSSLLSISRQPLHHRTIVILVLILRYSCIFYFQHV</sequence>
<organism evidence="1 2">
    <name type="scientific">Amniculicola lignicola CBS 123094</name>
    <dbReference type="NCBI Taxonomy" id="1392246"/>
    <lineage>
        <taxon>Eukaryota</taxon>
        <taxon>Fungi</taxon>
        <taxon>Dikarya</taxon>
        <taxon>Ascomycota</taxon>
        <taxon>Pezizomycotina</taxon>
        <taxon>Dothideomycetes</taxon>
        <taxon>Pleosporomycetidae</taxon>
        <taxon>Pleosporales</taxon>
        <taxon>Amniculicolaceae</taxon>
        <taxon>Amniculicola</taxon>
    </lineage>
</organism>
<dbReference type="AlphaFoldDB" id="A0A6A5W0R2"/>
<accession>A0A6A5W0R2</accession>
<proteinExistence type="predicted"/>
<dbReference type="Proteomes" id="UP000799779">
    <property type="component" value="Unassembled WGS sequence"/>
</dbReference>
<name>A0A6A5W0R2_9PLEO</name>
<gene>
    <name evidence="1" type="ORF">P154DRAFT_528229</name>
</gene>